<dbReference type="PROSITE" id="PS00018">
    <property type="entry name" value="EF_HAND_1"/>
    <property type="match status" value="2"/>
</dbReference>
<keyword evidence="7" id="KW-0175">Coiled coil</keyword>
<evidence type="ECO:0000256" key="5">
    <source>
        <dbReference type="ARBA" id="ARBA00022837"/>
    </source>
</evidence>
<reference evidence="14" key="2">
    <citation type="submission" date="2024-06" db="UniProtKB">
        <authorList>
            <consortium name="EnsemblMetazoa"/>
        </authorList>
    </citation>
    <scope>IDENTIFICATION</scope>
</reference>
<dbReference type="InterPro" id="IPR001452">
    <property type="entry name" value="SH3_domain"/>
</dbReference>
<sequence length="1975" mass="222580">MSYHSWTLPARTSPLPPQGSGWGASGGSDEQLFYSLGPVNGMIGGQQVRPVFERSGLPSPQLAQIWSSVDQNNDGFINLNEFVMAMNLIRQAQASTATSSLSAMNLQSHASTRSLRKDGAPYQSSPLVNKSPMLGAGGVGRGVSMSSLSQTSWTMSPESRRQYNLMFNTCDKSRSGFVSADEAKRVLTRSNLDQVTLRKIWDLSDVDKDGRLSLDEFCIAIFLLDRAEKGLTPPPSLPPELKPTKGTTPVMGQRAGGGTGVGGGATFSSFEDKKKQNFDEGRNELERRRRLLKEQEDKEKEERERKRQEEEERKRQEIQKAEALRQAELEKQRQKALEMERARERAMQQAALQREAELKEMERKRKEEWMKRRQAELEEELRHERGGIASLRQYQQEIVEHLGKIEVERRTLGIRLSQERERHTDLVRSIDQLKETRANDNAQLLQKAAEMKFIQNEYTQLEAQKRSHQQALFSISSSSPERTRDAQLMEHYKILSNNLTNMRTTSVKESSLLEEMRTALNEKKNTLISLQSNCKKEEGLVQSLQRKKEDTRRQMETMRQQEEVDRRRRVIEESQKRQKALELEIAKQEEASKKRREIERHQKMIEEKIAFDKERRASEEKASLELAKRLEEEERERIREEERKREEERRRREEEEEERRRREEEERERREKEEKERREKEEKALEAQRNAKTLEDTKRKADEAIKKQKEMLAKQGSSSGFSLFKSKSKTPVSPSKEDSKAMKKKVAELQQRKKELQKQKQKETSKNTTSTSAVDDPKGINITTNDSNKSSSVSTIPEATPTQQPSTTVVYESLEDVVRETKAMSSSSSSFTPNKPPVPPKPSLPPKPTNLRHSKPDTFDFETQESSQAPPPIPPPISMATTDTPPPILPKGLPTPEEPQSDSYIYEFPESMQPSQTAPWDETPPPVVPPIPTTPREKTPPPVAPKPPPKSPVHAIAPPPGLARPRPSPSKPVQETASLVKQEPLYDLPPDSAKKPQPTDKPQIQPKPQIQAKPRPLSTINEAIYDLPPDSVKKVPEKPRPLSVAEEVLYDLPPPPQDLNIIASPDPVASSYSNVFTADFENSFEDSYQNVVPSDPWKTTPSPDSSSDAFYGNVTTPQFTGGAGDVPNTPLPSITYRAKYSFSATDKEEVSFTQGDIVTGCTEHQSAQDGWVRVRHEGGEGWAPLAYLQPIDDGPVSPPPPPTPPPNTASNNDKDNVEVMYDWDGTQPNHLSIHKGDIITVKQRGEGWWMGEKDGKVGWFPGKYVQPVSSPVSSDPAPSDTPTSDTYKANYTFNSEQDGDLAFAEGDIIKVLKKDGEWWLGEIDGRKGLFPSTYVSPLSAPDSPSLQLLTTKEAGLSRLVGRVTVGFIAMEENQLGLVPGQLVLVRRQEPNGWWEGQLQSRGMQRRCGWFPANRIELLTSGTGGVSSPVPNVKPSSSTPSTGGLVLALYTYESVSQDELSFHKGSVISVINKDGEDDWWKGELNGKVGLFPKNYVQPLDHLKSSEHASQWSEMLEADVLAKIPSNQKKRQEAIFELIHSEKAYVHSLNLVKEVFFIPMENSSVLSPSEVQQVVVNWEELIECNTPFSKALFIRLRTSGAIIRSIGDVLQEHIPKLTPHIRWCSCQLTACTLLQSKSLDPSFREYEQACLKDPRTKGLPLSSFLLKPMQRVTKYPLLIGKILEYTPDTDPDYESLLLALQASETLCSQVNDGVRAKENAESLEWLQSHVHVALNEKLIFNSQTNFMGSRKLLHWGKFTKVRGNKEMVGFLFNDFFLLVRPKSLFVTAAQLEPFTDNQAETDSGRDKWVKQIMEACVEYVRKQKQSSKLIRSDSRRMTLRKVASGKLFVTVVEAADLIASSADGKSDPFCVIRVGDNQESATPVIKNDLNPKWNYTMPEFLISDPNDTVLEITVFDSDLFSPNDFLGCAKLSLKQLRDEGGNNGPWTKRLLLEDVPKGELALRVTYQPMRRNISGTH</sequence>
<dbReference type="PROSITE" id="PS50010">
    <property type="entry name" value="DH_2"/>
    <property type="match status" value="1"/>
</dbReference>
<evidence type="ECO:0000313" key="15">
    <source>
        <dbReference type="Proteomes" id="UP000007879"/>
    </source>
</evidence>
<feature type="region of interest" description="Disordered" evidence="8">
    <location>
        <begin position="615"/>
        <end position="1021"/>
    </location>
</feature>
<feature type="domain" description="SH3" evidence="9">
    <location>
        <begin position="1440"/>
        <end position="1500"/>
    </location>
</feature>
<dbReference type="EnsemblMetazoa" id="XM_019998454.1">
    <property type="protein sequence ID" value="XP_019854013.1"/>
    <property type="gene ID" value="LOC100636667"/>
</dbReference>
<evidence type="ECO:0000259" key="12">
    <source>
        <dbReference type="PROSITE" id="PS50031"/>
    </source>
</evidence>
<evidence type="ECO:0000313" key="14">
    <source>
        <dbReference type="EnsemblMetazoa" id="XP_019854013.1"/>
    </source>
</evidence>
<feature type="domain" description="SH3" evidence="9">
    <location>
        <begin position="1131"/>
        <end position="1193"/>
    </location>
</feature>
<feature type="compositionally biased region" description="Basic and acidic residues" evidence="8">
    <location>
        <begin position="615"/>
        <end position="686"/>
    </location>
</feature>
<feature type="region of interest" description="Disordered" evidence="8">
    <location>
        <begin position="108"/>
        <end position="127"/>
    </location>
</feature>
<dbReference type="InterPro" id="IPR001849">
    <property type="entry name" value="PH_domain"/>
</dbReference>
<dbReference type="Proteomes" id="UP000007879">
    <property type="component" value="Unassembled WGS sequence"/>
</dbReference>
<dbReference type="PANTHER" id="PTHR46006">
    <property type="entry name" value="RHO GUANINE NUCLEOTIDE EXCHANGE FACTOR AT 64C, ISOFORM A"/>
    <property type="match status" value="1"/>
</dbReference>
<dbReference type="Pfam" id="PF00018">
    <property type="entry name" value="SH3_1"/>
    <property type="match status" value="1"/>
</dbReference>
<feature type="compositionally biased region" description="Polar residues" evidence="8">
    <location>
        <begin position="781"/>
        <end position="810"/>
    </location>
</feature>
<feature type="compositionally biased region" description="Pro residues" evidence="8">
    <location>
        <begin position="834"/>
        <end position="848"/>
    </location>
</feature>
<dbReference type="SMART" id="SM00027">
    <property type="entry name" value="EH"/>
    <property type="match status" value="2"/>
</dbReference>
<feature type="domain" description="SH3" evidence="9">
    <location>
        <begin position="1356"/>
        <end position="1420"/>
    </location>
</feature>
<dbReference type="SUPFAM" id="SSF47473">
    <property type="entry name" value="EF-hand"/>
    <property type="match status" value="2"/>
</dbReference>
<evidence type="ECO:0000259" key="10">
    <source>
        <dbReference type="PROSITE" id="PS50004"/>
    </source>
</evidence>
<dbReference type="InterPro" id="IPR051480">
    <property type="entry name" value="Endocytic_GEF_Adapter"/>
</dbReference>
<evidence type="ECO:0008006" key="16">
    <source>
        <dbReference type="Google" id="ProtNLM"/>
    </source>
</evidence>
<dbReference type="PROSITE" id="PS50004">
    <property type="entry name" value="C2"/>
    <property type="match status" value="1"/>
</dbReference>
<feature type="region of interest" description="Disordered" evidence="8">
    <location>
        <begin position="1091"/>
        <end position="1127"/>
    </location>
</feature>
<protein>
    <recommendedName>
        <fullName evidence="16">Intersectin-1</fullName>
    </recommendedName>
</protein>
<feature type="compositionally biased region" description="Basic and acidic residues" evidence="8">
    <location>
        <begin position="692"/>
        <end position="712"/>
    </location>
</feature>
<dbReference type="RefSeq" id="XP_019854013.1">
    <property type="nucleotide sequence ID" value="XM_019998454.1"/>
</dbReference>
<dbReference type="InterPro" id="IPR000219">
    <property type="entry name" value="DH_dom"/>
</dbReference>
<feature type="domain" description="EH" evidence="12">
    <location>
        <begin position="30"/>
        <end position="93"/>
    </location>
</feature>
<feature type="compositionally biased region" description="Gly residues" evidence="8">
    <location>
        <begin position="254"/>
        <end position="265"/>
    </location>
</feature>
<dbReference type="SUPFAM" id="SSF50044">
    <property type="entry name" value="SH3-domain"/>
    <property type="match status" value="5"/>
</dbReference>
<dbReference type="SUPFAM" id="SSF49562">
    <property type="entry name" value="C2 domain (Calcium/lipid-binding domain, CaLB)"/>
    <property type="match status" value="1"/>
</dbReference>
<dbReference type="CDD" id="cd00160">
    <property type="entry name" value="RhoGEF"/>
    <property type="match status" value="1"/>
</dbReference>
<feature type="compositionally biased region" description="Low complexity" evidence="8">
    <location>
        <begin position="716"/>
        <end position="734"/>
    </location>
</feature>
<feature type="compositionally biased region" description="Pro residues" evidence="8">
    <location>
        <begin position="232"/>
        <end position="241"/>
    </location>
</feature>
<dbReference type="Pfam" id="PF00168">
    <property type="entry name" value="C2"/>
    <property type="match status" value="1"/>
</dbReference>
<dbReference type="CDD" id="cd00052">
    <property type="entry name" value="EH"/>
    <property type="match status" value="2"/>
</dbReference>
<comment type="subcellular location">
    <subcellularLocation>
        <location evidence="1">Cytoplasm</location>
    </subcellularLocation>
</comment>
<dbReference type="SMART" id="SM00326">
    <property type="entry name" value="SH3"/>
    <property type="match status" value="5"/>
</dbReference>
<dbReference type="InterPro" id="IPR011993">
    <property type="entry name" value="PH-like_dom_sf"/>
</dbReference>
<feature type="region of interest" description="Disordered" evidence="8">
    <location>
        <begin position="229"/>
        <end position="283"/>
    </location>
</feature>
<feature type="domain" description="EF-hand" evidence="13">
    <location>
        <begin position="192"/>
        <end position="227"/>
    </location>
</feature>
<feature type="region of interest" description="Disordered" evidence="8">
    <location>
        <begin position="1"/>
        <end position="26"/>
    </location>
</feature>
<name>A0AAN0JBD3_AMPQE</name>
<dbReference type="InterPro" id="IPR036028">
    <property type="entry name" value="SH3-like_dom_sf"/>
</dbReference>
<dbReference type="Pfam" id="PF14604">
    <property type="entry name" value="SH3_9"/>
    <property type="match status" value="1"/>
</dbReference>
<evidence type="ECO:0000256" key="7">
    <source>
        <dbReference type="SAM" id="Coils"/>
    </source>
</evidence>
<keyword evidence="4" id="KW-0254">Endocytosis</keyword>
<feature type="domain" description="SH3" evidence="9">
    <location>
        <begin position="1212"/>
        <end position="1270"/>
    </location>
</feature>
<feature type="domain" description="SH3" evidence="9">
    <location>
        <begin position="1282"/>
        <end position="1340"/>
    </location>
</feature>
<dbReference type="SUPFAM" id="SSF48065">
    <property type="entry name" value="DBL homology domain (DH-domain)"/>
    <property type="match status" value="1"/>
</dbReference>
<dbReference type="Gene3D" id="2.30.30.40">
    <property type="entry name" value="SH3 Domains"/>
    <property type="match status" value="5"/>
</dbReference>
<keyword evidence="2 6" id="KW-0728">SH3 domain</keyword>
<dbReference type="CDD" id="cd11839">
    <property type="entry name" value="SH3_Intersectin_4"/>
    <property type="match status" value="1"/>
</dbReference>
<dbReference type="PROSITE" id="PS50002">
    <property type="entry name" value="SH3"/>
    <property type="match status" value="5"/>
</dbReference>
<dbReference type="InterPro" id="IPR000008">
    <property type="entry name" value="C2_dom"/>
</dbReference>
<dbReference type="GO" id="GO:0005737">
    <property type="term" value="C:cytoplasm"/>
    <property type="evidence" value="ECO:0007669"/>
    <property type="project" value="UniProtKB-SubCell"/>
</dbReference>
<dbReference type="Gene3D" id="2.30.29.30">
    <property type="entry name" value="Pleckstrin-homology domain (PH domain)/Phosphotyrosine-binding domain (PTB)"/>
    <property type="match status" value="1"/>
</dbReference>
<dbReference type="Gene3D" id="1.10.238.10">
    <property type="entry name" value="EF-hand"/>
    <property type="match status" value="2"/>
</dbReference>
<dbReference type="PRINTS" id="PR00452">
    <property type="entry name" value="SH3DOMAIN"/>
</dbReference>
<dbReference type="CDD" id="cd00174">
    <property type="entry name" value="SH3"/>
    <property type="match status" value="1"/>
</dbReference>
<accession>A0AAN0JBD3</accession>
<evidence type="ECO:0000256" key="3">
    <source>
        <dbReference type="ARBA" id="ARBA00022490"/>
    </source>
</evidence>
<evidence type="ECO:0000256" key="8">
    <source>
        <dbReference type="SAM" id="MobiDB-lite"/>
    </source>
</evidence>
<dbReference type="SMART" id="SM00054">
    <property type="entry name" value="EFh"/>
    <property type="match status" value="3"/>
</dbReference>
<dbReference type="InterPro" id="IPR011992">
    <property type="entry name" value="EF-hand-dom_pair"/>
</dbReference>
<dbReference type="SMART" id="SM00325">
    <property type="entry name" value="RhoGEF"/>
    <property type="match status" value="1"/>
</dbReference>
<evidence type="ECO:0000256" key="6">
    <source>
        <dbReference type="PROSITE-ProRule" id="PRU00192"/>
    </source>
</evidence>
<dbReference type="PRINTS" id="PR00499">
    <property type="entry name" value="P67PHOX"/>
</dbReference>
<evidence type="ECO:0000259" key="11">
    <source>
        <dbReference type="PROSITE" id="PS50010"/>
    </source>
</evidence>
<feature type="region of interest" description="Disordered" evidence="8">
    <location>
        <begin position="295"/>
        <end position="315"/>
    </location>
</feature>
<dbReference type="KEGG" id="aqu:100636667"/>
<dbReference type="Pfam" id="PF00621">
    <property type="entry name" value="RhoGEF"/>
    <property type="match status" value="1"/>
</dbReference>
<dbReference type="Gene3D" id="1.20.900.10">
    <property type="entry name" value="Dbl homology (DH) domain"/>
    <property type="match status" value="1"/>
</dbReference>
<evidence type="ECO:0000256" key="2">
    <source>
        <dbReference type="ARBA" id="ARBA00022443"/>
    </source>
</evidence>
<dbReference type="GO" id="GO:0035025">
    <property type="term" value="P:positive regulation of Rho protein signal transduction"/>
    <property type="evidence" value="ECO:0007669"/>
    <property type="project" value="TreeGrafter"/>
</dbReference>
<feature type="compositionally biased region" description="Basic and acidic residues" evidence="8">
    <location>
        <begin position="735"/>
        <end position="765"/>
    </location>
</feature>
<dbReference type="Gene3D" id="2.60.40.150">
    <property type="entry name" value="C2 domain"/>
    <property type="match status" value="1"/>
</dbReference>
<dbReference type="FunFam" id="2.30.30.40:FF:000072">
    <property type="entry name" value="Unconventional Myosin IB"/>
    <property type="match status" value="1"/>
</dbReference>
<feature type="compositionally biased region" description="Pro residues" evidence="8">
    <location>
        <begin position="922"/>
        <end position="933"/>
    </location>
</feature>
<feature type="compositionally biased region" description="Pro residues" evidence="8">
    <location>
        <begin position="1196"/>
        <end position="1207"/>
    </location>
</feature>
<dbReference type="PROSITE" id="PS50031">
    <property type="entry name" value="EH"/>
    <property type="match status" value="2"/>
</dbReference>
<feature type="compositionally biased region" description="Polar residues" evidence="8">
    <location>
        <begin position="1091"/>
        <end position="1119"/>
    </location>
</feature>
<dbReference type="InterPro" id="IPR000261">
    <property type="entry name" value="EH_dom"/>
</dbReference>
<dbReference type="GO" id="GO:0005509">
    <property type="term" value="F:calcium ion binding"/>
    <property type="evidence" value="ECO:0007669"/>
    <property type="project" value="InterPro"/>
</dbReference>
<feature type="domain" description="DH" evidence="11">
    <location>
        <begin position="1528"/>
        <end position="1711"/>
    </location>
</feature>
<organism evidence="14 15">
    <name type="scientific">Amphimedon queenslandica</name>
    <name type="common">Sponge</name>
    <dbReference type="NCBI Taxonomy" id="400682"/>
    <lineage>
        <taxon>Eukaryota</taxon>
        <taxon>Metazoa</taxon>
        <taxon>Porifera</taxon>
        <taxon>Demospongiae</taxon>
        <taxon>Heteroscleromorpha</taxon>
        <taxon>Haplosclerida</taxon>
        <taxon>Niphatidae</taxon>
        <taxon>Amphimedon</taxon>
    </lineage>
</organism>
<dbReference type="GO" id="GO:0006897">
    <property type="term" value="P:endocytosis"/>
    <property type="evidence" value="ECO:0007669"/>
    <property type="project" value="UniProtKB-KW"/>
</dbReference>
<dbReference type="PANTHER" id="PTHR46006:SF6">
    <property type="entry name" value="INTERSECTIN-2 ISOFORM X1"/>
    <property type="match status" value="1"/>
</dbReference>
<evidence type="ECO:0000259" key="9">
    <source>
        <dbReference type="PROSITE" id="PS50002"/>
    </source>
</evidence>
<feature type="compositionally biased region" description="Low complexity" evidence="8">
    <location>
        <begin position="1000"/>
        <end position="1016"/>
    </location>
</feature>
<dbReference type="SUPFAM" id="SSF50729">
    <property type="entry name" value="PH domain-like"/>
    <property type="match status" value="1"/>
</dbReference>
<feature type="domain" description="EF-hand" evidence="13">
    <location>
        <begin position="57"/>
        <end position="92"/>
    </location>
</feature>
<evidence type="ECO:0000256" key="4">
    <source>
        <dbReference type="ARBA" id="ARBA00022583"/>
    </source>
</evidence>
<dbReference type="InterPro" id="IPR018247">
    <property type="entry name" value="EF_Hand_1_Ca_BS"/>
</dbReference>
<dbReference type="InterPro" id="IPR002048">
    <property type="entry name" value="EF_hand_dom"/>
</dbReference>
<dbReference type="InterPro" id="IPR035899">
    <property type="entry name" value="DBL_dom_sf"/>
</dbReference>
<evidence type="ECO:0000256" key="1">
    <source>
        <dbReference type="ARBA" id="ARBA00004496"/>
    </source>
</evidence>
<feature type="compositionally biased region" description="Basic and acidic residues" evidence="8">
    <location>
        <begin position="270"/>
        <end position="283"/>
    </location>
</feature>
<dbReference type="Pfam" id="PF16652">
    <property type="entry name" value="PH_13"/>
    <property type="match status" value="1"/>
</dbReference>
<dbReference type="InterPro" id="IPR035892">
    <property type="entry name" value="C2_domain_sf"/>
</dbReference>
<feature type="compositionally biased region" description="Pro residues" evidence="8">
    <location>
        <begin position="940"/>
        <end position="970"/>
    </location>
</feature>
<reference evidence="15" key="1">
    <citation type="journal article" date="2010" name="Nature">
        <title>The Amphimedon queenslandica genome and the evolution of animal complexity.</title>
        <authorList>
            <person name="Srivastava M."/>
            <person name="Simakov O."/>
            <person name="Chapman J."/>
            <person name="Fahey B."/>
            <person name="Gauthier M.E."/>
            <person name="Mitros T."/>
            <person name="Richards G.S."/>
            <person name="Conaco C."/>
            <person name="Dacre M."/>
            <person name="Hellsten U."/>
            <person name="Larroux C."/>
            <person name="Putnam N.H."/>
            <person name="Stanke M."/>
            <person name="Adamska M."/>
            <person name="Darling A."/>
            <person name="Degnan S.M."/>
            <person name="Oakley T.H."/>
            <person name="Plachetzki D.C."/>
            <person name="Zhai Y."/>
            <person name="Adamski M."/>
            <person name="Calcino A."/>
            <person name="Cummins S.F."/>
            <person name="Goodstein D.M."/>
            <person name="Harris C."/>
            <person name="Jackson D.J."/>
            <person name="Leys S.P."/>
            <person name="Shu S."/>
            <person name="Woodcroft B.J."/>
            <person name="Vervoort M."/>
            <person name="Kosik K.S."/>
            <person name="Manning G."/>
            <person name="Degnan B.M."/>
            <person name="Rokhsar D.S."/>
        </authorList>
    </citation>
    <scope>NUCLEOTIDE SEQUENCE [LARGE SCALE GENOMIC DNA]</scope>
</reference>
<dbReference type="GeneID" id="100636667"/>
<dbReference type="PROSITE" id="PS50222">
    <property type="entry name" value="EF_HAND_2"/>
    <property type="match status" value="2"/>
</dbReference>
<feature type="region of interest" description="Disordered" evidence="8">
    <location>
        <begin position="1187"/>
        <end position="1214"/>
    </location>
</feature>
<keyword evidence="15" id="KW-1185">Reference proteome</keyword>
<keyword evidence="5" id="KW-0106">Calcium</keyword>
<proteinExistence type="predicted"/>
<feature type="domain" description="EH" evidence="12">
    <location>
        <begin position="159"/>
        <end position="248"/>
    </location>
</feature>
<feature type="coiled-coil region" evidence="7">
    <location>
        <begin position="416"/>
        <end position="471"/>
    </location>
</feature>
<dbReference type="GO" id="GO:0005085">
    <property type="term" value="F:guanyl-nucleotide exchange factor activity"/>
    <property type="evidence" value="ECO:0007669"/>
    <property type="project" value="InterPro"/>
</dbReference>
<keyword evidence="3" id="KW-0963">Cytoplasm</keyword>
<dbReference type="SMART" id="SM00239">
    <property type="entry name" value="C2"/>
    <property type="match status" value="1"/>
</dbReference>
<evidence type="ECO:0000259" key="13">
    <source>
        <dbReference type="PROSITE" id="PS50222"/>
    </source>
</evidence>
<dbReference type="Pfam" id="PF12763">
    <property type="entry name" value="EH"/>
    <property type="match status" value="2"/>
</dbReference>
<dbReference type="Pfam" id="PF07653">
    <property type="entry name" value="SH3_2"/>
    <property type="match status" value="2"/>
</dbReference>
<feature type="domain" description="C2" evidence="10">
    <location>
        <begin position="1823"/>
        <end position="1945"/>
    </location>
</feature>